<evidence type="ECO:0000313" key="2">
    <source>
        <dbReference type="Proteomes" id="UP000318864"/>
    </source>
</evidence>
<proteinExistence type="predicted"/>
<reference evidence="1 2" key="1">
    <citation type="submission" date="2018-10" db="EMBL/GenBank/DDBJ databases">
        <title>Natronolimnobius sp. XQ-INN 246 isolated from Inner Mongolia Autonomous Region of China.</title>
        <authorList>
            <person name="Xue Q."/>
        </authorList>
    </citation>
    <scope>NUCLEOTIDE SEQUENCE [LARGE SCALE GENOMIC DNA]</scope>
    <source>
        <strain evidence="1 2">XQ-INN 246</strain>
    </source>
</reference>
<evidence type="ECO:0000313" key="1">
    <source>
        <dbReference type="EMBL" id="THE64316.1"/>
    </source>
</evidence>
<gene>
    <name evidence="1" type="ORF">D8Y22_13635</name>
</gene>
<dbReference type="InterPro" id="IPR024747">
    <property type="entry name" value="Pyridox_Oxase-rel"/>
</dbReference>
<dbReference type="RefSeq" id="WP_141465234.1">
    <property type="nucleotide sequence ID" value="NZ_RBZW01000034.1"/>
</dbReference>
<dbReference type="InterPro" id="IPR012349">
    <property type="entry name" value="Split_barrel_FMN-bd"/>
</dbReference>
<dbReference type="AlphaFoldDB" id="A0A4S3TJZ0"/>
<dbReference type="Proteomes" id="UP000318864">
    <property type="component" value="Unassembled WGS sequence"/>
</dbReference>
<name>A0A4S3TJZ0_9EURY</name>
<dbReference type="EMBL" id="RBZW01000034">
    <property type="protein sequence ID" value="THE64316.1"/>
    <property type="molecule type" value="Genomic_DNA"/>
</dbReference>
<dbReference type="Gene3D" id="2.30.110.10">
    <property type="entry name" value="Electron Transport, Fmn-binding Protein, Chain A"/>
    <property type="match status" value="1"/>
</dbReference>
<dbReference type="Pfam" id="PF12900">
    <property type="entry name" value="Pyridox_ox_2"/>
    <property type="match status" value="1"/>
</dbReference>
<dbReference type="OrthoDB" id="288110at2157"/>
<protein>
    <submittedName>
        <fullName evidence="1">Pyridoxamine 5'-phosphate oxidase family protein</fullName>
    </submittedName>
</protein>
<keyword evidence="2" id="KW-1185">Reference proteome</keyword>
<sequence length="147" mass="16573">MDKIEYVYTFGMDAETIDRRLEENEVGVLALADDSSAYAVPVGYHYDGASLYVRLATDGSSTKMAYVETTTDACFCLYSNGSSDESWSILVHGPLRKLTGSKRERFDAATLNESFHRLYVFDQDVEALEPEIWELEMESVTGRKRGE</sequence>
<dbReference type="SUPFAM" id="SSF50475">
    <property type="entry name" value="FMN-binding split barrel"/>
    <property type="match status" value="1"/>
</dbReference>
<accession>A0A4S3TJZ0</accession>
<organism evidence="1 2">
    <name type="scientific">Salinadaptatus halalkaliphilus</name>
    <dbReference type="NCBI Taxonomy" id="2419781"/>
    <lineage>
        <taxon>Archaea</taxon>
        <taxon>Methanobacteriati</taxon>
        <taxon>Methanobacteriota</taxon>
        <taxon>Stenosarchaea group</taxon>
        <taxon>Halobacteria</taxon>
        <taxon>Halobacteriales</taxon>
        <taxon>Natrialbaceae</taxon>
        <taxon>Salinadaptatus</taxon>
    </lineage>
</organism>
<comment type="caution">
    <text evidence="1">The sequence shown here is derived from an EMBL/GenBank/DDBJ whole genome shotgun (WGS) entry which is preliminary data.</text>
</comment>